<dbReference type="EMBL" id="NCSJ02000007">
    <property type="protein sequence ID" value="RFU35571.1"/>
    <property type="molecule type" value="Genomic_DNA"/>
</dbReference>
<proteinExistence type="predicted"/>
<evidence type="ECO:0000313" key="2">
    <source>
        <dbReference type="EMBL" id="RFU35571.1"/>
    </source>
</evidence>
<evidence type="ECO:0000313" key="3">
    <source>
        <dbReference type="Proteomes" id="UP000258309"/>
    </source>
</evidence>
<keyword evidence="1" id="KW-0732">Signal</keyword>
<keyword evidence="3" id="KW-1185">Reference proteome</keyword>
<name>A0A3E2HRC0_SCYLI</name>
<feature type="non-terminal residue" evidence="2">
    <location>
        <position position="199"/>
    </location>
</feature>
<protein>
    <submittedName>
        <fullName evidence="2">Uncharacterized protein</fullName>
    </submittedName>
</protein>
<dbReference type="Proteomes" id="UP000258309">
    <property type="component" value="Unassembled WGS sequence"/>
</dbReference>
<feature type="non-terminal residue" evidence="2">
    <location>
        <position position="1"/>
    </location>
</feature>
<accession>A0A3E2HRC0</accession>
<dbReference type="AlphaFoldDB" id="A0A3E2HRC0"/>
<evidence type="ECO:0000256" key="1">
    <source>
        <dbReference type="SAM" id="SignalP"/>
    </source>
</evidence>
<sequence length="199" mass="21561">MRSLGLAFASLLLAVKGAPLGSSITERQSSELDMWTGGFCGGNSIEAFSPSRPAQCLPISESFNSVTLKGAYLGWKIYTDSNCQNLATVIPVLPATQKPNILARVSHFANPISSSAFAIRQSVLDDYAEEELLVRFLSAMCAANLYLRDPTKQKCSISAIEKQLNVSTTAAQFEYTTATNYDTGEVRLGGDFTVNEWVD</sequence>
<reference evidence="2 3" key="1">
    <citation type="submission" date="2018-05" db="EMBL/GenBank/DDBJ databases">
        <title>Draft genome sequence of Scytalidium lignicola DSM 105466, a ubiquitous saprotrophic fungus.</title>
        <authorList>
            <person name="Buettner E."/>
            <person name="Gebauer A.M."/>
            <person name="Hofrichter M."/>
            <person name="Liers C."/>
            <person name="Kellner H."/>
        </authorList>
    </citation>
    <scope>NUCLEOTIDE SEQUENCE [LARGE SCALE GENOMIC DNA]</scope>
    <source>
        <strain evidence="2 3">DSM 105466</strain>
    </source>
</reference>
<organism evidence="2 3">
    <name type="scientific">Scytalidium lignicola</name>
    <name type="common">Hyphomycete</name>
    <dbReference type="NCBI Taxonomy" id="5539"/>
    <lineage>
        <taxon>Eukaryota</taxon>
        <taxon>Fungi</taxon>
        <taxon>Dikarya</taxon>
        <taxon>Ascomycota</taxon>
        <taxon>Pezizomycotina</taxon>
        <taxon>Leotiomycetes</taxon>
        <taxon>Leotiomycetes incertae sedis</taxon>
        <taxon>Scytalidium</taxon>
    </lineage>
</organism>
<comment type="caution">
    <text evidence="2">The sequence shown here is derived from an EMBL/GenBank/DDBJ whole genome shotgun (WGS) entry which is preliminary data.</text>
</comment>
<feature type="chain" id="PRO_5017602153" evidence="1">
    <location>
        <begin position="18"/>
        <end position="199"/>
    </location>
</feature>
<feature type="signal peptide" evidence="1">
    <location>
        <begin position="1"/>
        <end position="17"/>
    </location>
</feature>
<gene>
    <name evidence="2" type="ORF">B7463_g830</name>
</gene>